<evidence type="ECO:0000313" key="2">
    <source>
        <dbReference type="Proteomes" id="UP001163835"/>
    </source>
</evidence>
<organism evidence="1 2">
    <name type="scientific">Lentinula aff. lateritia</name>
    <dbReference type="NCBI Taxonomy" id="2804960"/>
    <lineage>
        <taxon>Eukaryota</taxon>
        <taxon>Fungi</taxon>
        <taxon>Dikarya</taxon>
        <taxon>Basidiomycota</taxon>
        <taxon>Agaricomycotina</taxon>
        <taxon>Agaricomycetes</taxon>
        <taxon>Agaricomycetidae</taxon>
        <taxon>Agaricales</taxon>
        <taxon>Marasmiineae</taxon>
        <taxon>Omphalotaceae</taxon>
        <taxon>Lentinula</taxon>
    </lineage>
</organism>
<name>A0ACC1U952_9AGAR</name>
<gene>
    <name evidence="1" type="ORF">F5876DRAFT_74183</name>
</gene>
<accession>A0ACC1U952</accession>
<evidence type="ECO:0000313" key="1">
    <source>
        <dbReference type="EMBL" id="KAJ3813111.1"/>
    </source>
</evidence>
<keyword evidence="2" id="KW-1185">Reference proteome</keyword>
<sequence length="711" mass="76795">MAFSPSSATLTAAAPHQPHLASEYDYTFTDGSRTPTKAQSYAYYDSETAHSSVAGSQAGPSLATGEAQDLTHLLPTTDRKKNQYIPVALRLPILIGVPLSLLLLAVGLEVAILFSQRHNGFSVPEKNVISFASAQFLLSFVPTMQVVIVIPPAWFYRGLDWHIRWYQPYVVMSRGNAKPQESVLLDYVTLGPVFSIINSAKFKHRVITWSTLTALATYIMQPLAGSMFQVQNLYIPTDTTVNSTRVIGLADFSDLTAFVSSAGFAEAAVFNSLPDPPFIRNSWTIARFEFPSKDYLNGTMTVNTTAIQTTTNCLGPEGIPSLTATDGGFIINSTSADGCTQTAEASNTDVSSQQYGVVNVPDTCSQLNITQRPVMFWYGCHLAFTVVRCDINVLYTLRRFFHHAADGSPEARTVFCKPTLQLFNVQVTANSNNQSVIGVLELDSNVPSNNVTGPFANSPFNGVIFENQTDPFIQARATATTNGVPGAIFRFAAQSPGGADAVFSADNSFLDITNTVYTLYLAVVAQSIYFVPQDSTLAAQLSSITLRLTINPLSGHALAFFLFFIGLVGVLVHIISQKQRRGLYLATPPGTIAATIALSAHSGFGELLMPTDDEATLERKLSGLRFSIDNRTGAIVATAASVSSSSRDSKRMSSKPDPDEMMQSLLGSEYKRPPNKVRMGSDLSASSSQAAFEAASTRVGYPPMRSPRGIS</sequence>
<dbReference type="Proteomes" id="UP001163835">
    <property type="component" value="Unassembled WGS sequence"/>
</dbReference>
<proteinExistence type="predicted"/>
<dbReference type="EMBL" id="MU795002">
    <property type="protein sequence ID" value="KAJ3813111.1"/>
    <property type="molecule type" value="Genomic_DNA"/>
</dbReference>
<reference evidence="1" key="1">
    <citation type="submission" date="2022-09" db="EMBL/GenBank/DDBJ databases">
        <title>A Global Phylogenomic Analysis of the Shiitake Genus Lentinula.</title>
        <authorList>
            <consortium name="DOE Joint Genome Institute"/>
            <person name="Sierra-Patev S."/>
            <person name="Min B."/>
            <person name="Naranjo-Ortiz M."/>
            <person name="Looney B."/>
            <person name="Konkel Z."/>
            <person name="Slot J.C."/>
            <person name="Sakamoto Y."/>
            <person name="Steenwyk J.L."/>
            <person name="Rokas A."/>
            <person name="Carro J."/>
            <person name="Camarero S."/>
            <person name="Ferreira P."/>
            <person name="Molpeceres G."/>
            <person name="Ruiz-Duenas F.J."/>
            <person name="Serrano A."/>
            <person name="Henrissat B."/>
            <person name="Drula E."/>
            <person name="Hughes K.W."/>
            <person name="Mata J.L."/>
            <person name="Ishikawa N.K."/>
            <person name="Vargas-Isla R."/>
            <person name="Ushijima S."/>
            <person name="Smith C.A."/>
            <person name="Ahrendt S."/>
            <person name="Andreopoulos W."/>
            <person name="He G."/>
            <person name="Labutti K."/>
            <person name="Lipzen A."/>
            <person name="Ng V."/>
            <person name="Riley R."/>
            <person name="Sandor L."/>
            <person name="Barry K."/>
            <person name="Martinez A.T."/>
            <person name="Xiao Y."/>
            <person name="Gibbons J.G."/>
            <person name="Terashima K."/>
            <person name="Grigoriev I.V."/>
            <person name="Hibbett D.S."/>
        </authorList>
    </citation>
    <scope>NUCLEOTIDE SEQUENCE</scope>
    <source>
        <strain evidence="1">TMI1499</strain>
    </source>
</reference>
<protein>
    <submittedName>
        <fullName evidence="1">Uncharacterized protein</fullName>
    </submittedName>
</protein>
<comment type="caution">
    <text evidence="1">The sequence shown here is derived from an EMBL/GenBank/DDBJ whole genome shotgun (WGS) entry which is preliminary data.</text>
</comment>